<dbReference type="GO" id="GO:0006508">
    <property type="term" value="P:proteolysis"/>
    <property type="evidence" value="ECO:0007669"/>
    <property type="project" value="InterPro"/>
</dbReference>
<name>A0A949NHF0_9FIRM</name>
<keyword evidence="15" id="KW-1185">Reference proteome</keyword>
<evidence type="ECO:0000256" key="2">
    <source>
        <dbReference type="ARBA" id="ARBA00022729"/>
    </source>
</evidence>
<evidence type="ECO:0000256" key="9">
    <source>
        <dbReference type="RuleBase" id="RU004016"/>
    </source>
</evidence>
<keyword evidence="2 12" id="KW-0732">Signal</keyword>
<feature type="active site" description="Proton acceptor" evidence="7">
    <location>
        <position position="96"/>
    </location>
</feature>
<dbReference type="GO" id="GO:0008360">
    <property type="term" value="P:regulation of cell shape"/>
    <property type="evidence" value="ECO:0007669"/>
    <property type="project" value="UniProtKB-KW"/>
</dbReference>
<dbReference type="PRINTS" id="PR00725">
    <property type="entry name" value="DADACBPTASE1"/>
</dbReference>
<comment type="similarity">
    <text evidence="1 9">Belongs to the peptidase S11 family.</text>
</comment>
<evidence type="ECO:0000256" key="8">
    <source>
        <dbReference type="PIRSR" id="PIRSR618044-2"/>
    </source>
</evidence>
<feature type="region of interest" description="Disordered" evidence="10">
    <location>
        <begin position="30"/>
        <end position="64"/>
    </location>
</feature>
<evidence type="ECO:0000256" key="12">
    <source>
        <dbReference type="SAM" id="SignalP"/>
    </source>
</evidence>
<accession>A0A949NHF0</accession>
<dbReference type="InterPro" id="IPR012338">
    <property type="entry name" value="Beta-lactam/transpept-like"/>
</dbReference>
<sequence>MKYRLRSLFALGLSVLLSFSIVLTAQATEADTSDLPDSNQAGESPAADTPDSSADISWPQGPEIEGESGIVMEASTGTVLYDKNMHDQHYPASITKILTVLLALENCSLDEMVTVPYEAAYMPEKGSHIALDDGEQLTMLDCLYAMMLASANDAAYAVAIHIGGTIENFADMMNRRAQELGCTDSHFTNCNGLFDENHVSSAYDMALITREALKHDTFRQVSGTVFYEIPPSDTQPDLIPMYNHHKMLTNSKYHYDGAFSGKTGYTNIARNTLVTCASRGGMELICVTMKTEGRQVYVDTASLLDFGFDQFQKINIAQNESVYSQPAVYQESSLIKDNSMLHVSPDGYVIIPNHASFSDLTEELVYGPGKYKESSVGLLNFRYGDRIVGSAGLELTAPTLPRYTFASVSTSAPAADSGAAGLTPSQGTEKKSTGKTAVYIIAAVILVLALIFGIWVCVVKWQRCKRQRARSKWKKEFYSNLEDLDDER</sequence>
<dbReference type="AlphaFoldDB" id="A0A949NHF0"/>
<evidence type="ECO:0000313" key="15">
    <source>
        <dbReference type="Proteomes" id="UP000712157"/>
    </source>
</evidence>
<keyword evidence="11" id="KW-0472">Membrane</keyword>
<dbReference type="Pfam" id="PF00768">
    <property type="entry name" value="Peptidase_S11"/>
    <property type="match status" value="1"/>
</dbReference>
<proteinExistence type="inferred from homology"/>
<organism evidence="14 15">
    <name type="scientific">Diplocloster agilis</name>
    <dbReference type="NCBI Taxonomy" id="2850323"/>
    <lineage>
        <taxon>Bacteria</taxon>
        <taxon>Bacillati</taxon>
        <taxon>Bacillota</taxon>
        <taxon>Clostridia</taxon>
        <taxon>Lachnospirales</taxon>
        <taxon>Lachnospiraceae</taxon>
        <taxon>Diplocloster</taxon>
    </lineage>
</organism>
<dbReference type="PANTHER" id="PTHR21581">
    <property type="entry name" value="D-ALANYL-D-ALANINE CARBOXYPEPTIDASE"/>
    <property type="match status" value="1"/>
</dbReference>
<feature type="transmembrane region" description="Helical" evidence="11">
    <location>
        <begin position="437"/>
        <end position="458"/>
    </location>
</feature>
<evidence type="ECO:0000256" key="7">
    <source>
        <dbReference type="PIRSR" id="PIRSR618044-1"/>
    </source>
</evidence>
<keyword evidence="6" id="KW-0961">Cell wall biogenesis/degradation</keyword>
<dbReference type="InterPro" id="IPR001967">
    <property type="entry name" value="Peptidase_S11_N"/>
</dbReference>
<feature type="binding site" evidence="8">
    <location>
        <position position="262"/>
    </location>
    <ligand>
        <name>substrate</name>
    </ligand>
</feature>
<keyword evidence="4" id="KW-0133">Cell shape</keyword>
<keyword evidence="11" id="KW-1133">Transmembrane helix</keyword>
<dbReference type="GO" id="GO:0071555">
    <property type="term" value="P:cell wall organization"/>
    <property type="evidence" value="ECO:0007669"/>
    <property type="project" value="UniProtKB-KW"/>
</dbReference>
<evidence type="ECO:0000259" key="13">
    <source>
        <dbReference type="Pfam" id="PF00768"/>
    </source>
</evidence>
<keyword evidence="14" id="KW-0645">Protease</keyword>
<keyword evidence="3" id="KW-0378">Hydrolase</keyword>
<evidence type="ECO:0000256" key="1">
    <source>
        <dbReference type="ARBA" id="ARBA00007164"/>
    </source>
</evidence>
<evidence type="ECO:0000256" key="11">
    <source>
        <dbReference type="SAM" id="Phobius"/>
    </source>
</evidence>
<feature type="domain" description="Peptidase S11 D-alanyl-D-alanine carboxypeptidase A N-terminal" evidence="13">
    <location>
        <begin position="60"/>
        <end position="291"/>
    </location>
</feature>
<keyword evidence="14" id="KW-0121">Carboxypeptidase</keyword>
<dbReference type="Gene3D" id="3.40.710.10">
    <property type="entry name" value="DD-peptidase/beta-lactamase superfamily"/>
    <property type="match status" value="1"/>
</dbReference>
<dbReference type="InterPro" id="IPR018044">
    <property type="entry name" value="Peptidase_S11"/>
</dbReference>
<evidence type="ECO:0000256" key="10">
    <source>
        <dbReference type="SAM" id="MobiDB-lite"/>
    </source>
</evidence>
<dbReference type="GO" id="GO:0009002">
    <property type="term" value="F:serine-type D-Ala-D-Ala carboxypeptidase activity"/>
    <property type="evidence" value="ECO:0007669"/>
    <property type="project" value="InterPro"/>
</dbReference>
<gene>
    <name evidence="14" type="ORF">KTH89_16460</name>
</gene>
<comment type="caution">
    <text evidence="14">The sequence shown here is derived from an EMBL/GenBank/DDBJ whole genome shotgun (WGS) entry which is preliminary data.</text>
</comment>
<feature type="chain" id="PRO_5037212448" evidence="12">
    <location>
        <begin position="28"/>
        <end position="488"/>
    </location>
</feature>
<dbReference type="PANTHER" id="PTHR21581:SF33">
    <property type="entry name" value="D-ALANYL-D-ALANINE CARBOXYPEPTIDASE DACB"/>
    <property type="match status" value="1"/>
</dbReference>
<evidence type="ECO:0000256" key="4">
    <source>
        <dbReference type="ARBA" id="ARBA00022960"/>
    </source>
</evidence>
<feature type="active site" description="Acyl-ester intermediate" evidence="7">
    <location>
        <position position="93"/>
    </location>
</feature>
<keyword evidence="11" id="KW-0812">Transmembrane</keyword>
<evidence type="ECO:0000256" key="6">
    <source>
        <dbReference type="ARBA" id="ARBA00023316"/>
    </source>
</evidence>
<dbReference type="RefSeq" id="WP_238722422.1">
    <property type="nucleotide sequence ID" value="NZ_JAHQCW010000029.1"/>
</dbReference>
<dbReference type="Proteomes" id="UP000712157">
    <property type="component" value="Unassembled WGS sequence"/>
</dbReference>
<keyword evidence="5" id="KW-0573">Peptidoglycan synthesis</keyword>
<evidence type="ECO:0000256" key="5">
    <source>
        <dbReference type="ARBA" id="ARBA00022984"/>
    </source>
</evidence>
<dbReference type="SUPFAM" id="SSF56601">
    <property type="entry name" value="beta-lactamase/transpeptidase-like"/>
    <property type="match status" value="1"/>
</dbReference>
<dbReference type="EMBL" id="JAHQCW010000029">
    <property type="protein sequence ID" value="MBU9738138.1"/>
    <property type="molecule type" value="Genomic_DNA"/>
</dbReference>
<dbReference type="GO" id="GO:0009252">
    <property type="term" value="P:peptidoglycan biosynthetic process"/>
    <property type="evidence" value="ECO:0007669"/>
    <property type="project" value="UniProtKB-KW"/>
</dbReference>
<protein>
    <submittedName>
        <fullName evidence="14">D-alanyl-D-alanine carboxypeptidase</fullName>
    </submittedName>
</protein>
<reference evidence="14" key="1">
    <citation type="submission" date="2021-06" db="EMBL/GenBank/DDBJ databases">
        <title>Description of novel taxa of the family Lachnospiraceae.</title>
        <authorList>
            <person name="Chaplin A.V."/>
            <person name="Sokolova S.R."/>
            <person name="Pikina A.P."/>
            <person name="Korzhanova M."/>
            <person name="Belova V."/>
            <person name="Korostin D."/>
            <person name="Efimov B.A."/>
        </authorList>
    </citation>
    <scope>NUCLEOTIDE SEQUENCE</scope>
    <source>
        <strain evidence="14">ASD5720</strain>
    </source>
</reference>
<feature type="signal peptide" evidence="12">
    <location>
        <begin position="1"/>
        <end position="27"/>
    </location>
</feature>
<evidence type="ECO:0000256" key="3">
    <source>
        <dbReference type="ARBA" id="ARBA00022801"/>
    </source>
</evidence>
<feature type="compositionally biased region" description="Polar residues" evidence="10">
    <location>
        <begin position="30"/>
        <end position="42"/>
    </location>
</feature>
<feature type="active site" evidence="7">
    <location>
        <position position="150"/>
    </location>
</feature>
<evidence type="ECO:0000313" key="14">
    <source>
        <dbReference type="EMBL" id="MBU9738138.1"/>
    </source>
</evidence>